<evidence type="ECO:0000259" key="8">
    <source>
        <dbReference type="Pfam" id="PF01490"/>
    </source>
</evidence>
<reference evidence="10" key="1">
    <citation type="journal article" date="2013" name="Nature">
        <title>Pan genome of the phytoplankton Emiliania underpins its global distribution.</title>
        <authorList>
            <person name="Read B.A."/>
            <person name="Kegel J."/>
            <person name="Klute M.J."/>
            <person name="Kuo A."/>
            <person name="Lefebvre S.C."/>
            <person name="Maumus F."/>
            <person name="Mayer C."/>
            <person name="Miller J."/>
            <person name="Monier A."/>
            <person name="Salamov A."/>
            <person name="Young J."/>
            <person name="Aguilar M."/>
            <person name="Claverie J.M."/>
            <person name="Frickenhaus S."/>
            <person name="Gonzalez K."/>
            <person name="Herman E.K."/>
            <person name="Lin Y.C."/>
            <person name="Napier J."/>
            <person name="Ogata H."/>
            <person name="Sarno A.F."/>
            <person name="Shmutz J."/>
            <person name="Schroeder D."/>
            <person name="de Vargas C."/>
            <person name="Verret F."/>
            <person name="von Dassow P."/>
            <person name="Valentin K."/>
            <person name="Van de Peer Y."/>
            <person name="Wheeler G."/>
            <person name="Dacks J.B."/>
            <person name="Delwiche C.F."/>
            <person name="Dyhrman S.T."/>
            <person name="Glockner G."/>
            <person name="John U."/>
            <person name="Richards T."/>
            <person name="Worden A.Z."/>
            <person name="Zhang X."/>
            <person name="Grigoriev I.V."/>
            <person name="Allen A.E."/>
            <person name="Bidle K."/>
            <person name="Borodovsky M."/>
            <person name="Bowler C."/>
            <person name="Brownlee C."/>
            <person name="Cock J.M."/>
            <person name="Elias M."/>
            <person name="Gladyshev V.N."/>
            <person name="Groth M."/>
            <person name="Guda C."/>
            <person name="Hadaegh A."/>
            <person name="Iglesias-Rodriguez M.D."/>
            <person name="Jenkins J."/>
            <person name="Jones B.M."/>
            <person name="Lawson T."/>
            <person name="Leese F."/>
            <person name="Lindquist E."/>
            <person name="Lobanov A."/>
            <person name="Lomsadze A."/>
            <person name="Malik S.B."/>
            <person name="Marsh M.E."/>
            <person name="Mackinder L."/>
            <person name="Mock T."/>
            <person name="Mueller-Roeber B."/>
            <person name="Pagarete A."/>
            <person name="Parker M."/>
            <person name="Probert I."/>
            <person name="Quesneville H."/>
            <person name="Raines C."/>
            <person name="Rensing S.A."/>
            <person name="Riano-Pachon D.M."/>
            <person name="Richier S."/>
            <person name="Rokitta S."/>
            <person name="Shiraiwa Y."/>
            <person name="Soanes D.M."/>
            <person name="van der Giezen M."/>
            <person name="Wahlund T.M."/>
            <person name="Williams B."/>
            <person name="Wilson W."/>
            <person name="Wolfe G."/>
            <person name="Wurch L.L."/>
        </authorList>
    </citation>
    <scope>NUCLEOTIDE SEQUENCE</scope>
</reference>
<feature type="domain" description="Amino acid transporter transmembrane" evidence="8">
    <location>
        <begin position="277"/>
        <end position="342"/>
    </location>
</feature>
<keyword evidence="5 7" id="KW-0472">Membrane</keyword>
<dbReference type="GO" id="GO:0016020">
    <property type="term" value="C:membrane"/>
    <property type="evidence" value="ECO:0007669"/>
    <property type="project" value="UniProtKB-SubCell"/>
</dbReference>
<protein>
    <recommendedName>
        <fullName evidence="8">Amino acid transporter transmembrane domain-containing protein</fullName>
    </recommendedName>
</protein>
<sequence>MRRTPNRDASPPGEHLPLVHGSSAKPAVARESLWYHSSFLIMAEAMGMGVLGIPHATAQIGWGLTACVAFGLVSTYSSLLLGRKGALSHPSESDGGRQSILPFFLLACAESARTFAPLLLVALLLLPPLQLRTLHQVVGLSFAGAFQEPSRSLPGAPVGGRRHSVWLPSGAASLDSFGAVSAFVFAYQCHSVLLEIMREMREPRSFPAAARAAYGVMGLVYTCTCVLAYGAFGSEVAGFLPESMPPGHAKRLVGLAALSSAPGTPPSLSRPDAEVSGVLLLSIVLATAVPFFSDLQSLLGSLAGAPMMFGFPALFYLRACRAHGLALSWFDAAACHFLLYLLTPTLVVLGTLSSMRSIAHSWEVALAADAAAQAQPAYLSSE</sequence>
<evidence type="ECO:0000256" key="6">
    <source>
        <dbReference type="SAM" id="MobiDB-lite"/>
    </source>
</evidence>
<dbReference type="EnsemblProtists" id="EOD24457">
    <property type="protein sequence ID" value="EOD24457"/>
    <property type="gene ID" value="EMIHUDRAFT_238504"/>
</dbReference>
<evidence type="ECO:0000256" key="5">
    <source>
        <dbReference type="ARBA" id="ARBA00023136"/>
    </source>
</evidence>
<evidence type="ECO:0000256" key="4">
    <source>
        <dbReference type="ARBA" id="ARBA00022989"/>
    </source>
</evidence>
<feature type="transmembrane region" description="Helical" evidence="7">
    <location>
        <begin position="60"/>
        <end position="82"/>
    </location>
</feature>
<feature type="domain" description="Amino acid transporter transmembrane" evidence="8">
    <location>
        <begin position="174"/>
        <end position="256"/>
    </location>
</feature>
<evidence type="ECO:0000313" key="9">
    <source>
        <dbReference type="EnsemblProtists" id="EOD24457"/>
    </source>
</evidence>
<dbReference type="Pfam" id="PF01490">
    <property type="entry name" value="Aa_trans"/>
    <property type="match status" value="3"/>
</dbReference>
<organism evidence="9 10">
    <name type="scientific">Emiliania huxleyi (strain CCMP1516)</name>
    <dbReference type="NCBI Taxonomy" id="280463"/>
    <lineage>
        <taxon>Eukaryota</taxon>
        <taxon>Haptista</taxon>
        <taxon>Haptophyta</taxon>
        <taxon>Prymnesiophyceae</taxon>
        <taxon>Isochrysidales</taxon>
        <taxon>Noelaerhabdaceae</taxon>
        <taxon>Emiliania</taxon>
    </lineage>
</organism>
<dbReference type="KEGG" id="ehx:EMIHUDRAFT_238504"/>
<dbReference type="eggNOG" id="KOG1303">
    <property type="taxonomic scope" value="Eukaryota"/>
</dbReference>
<keyword evidence="2" id="KW-0813">Transport</keyword>
<dbReference type="STRING" id="2903.R1CPA6"/>
<dbReference type="AlphaFoldDB" id="A0A0D3JLS2"/>
<dbReference type="RefSeq" id="XP_005776886.1">
    <property type="nucleotide sequence ID" value="XM_005776829.1"/>
</dbReference>
<feature type="transmembrane region" description="Helical" evidence="7">
    <location>
        <begin position="329"/>
        <end position="352"/>
    </location>
</feature>
<dbReference type="Proteomes" id="UP000013827">
    <property type="component" value="Unassembled WGS sequence"/>
</dbReference>
<feature type="transmembrane region" description="Helical" evidence="7">
    <location>
        <begin position="103"/>
        <end position="126"/>
    </location>
</feature>
<feature type="transmembrane region" description="Helical" evidence="7">
    <location>
        <begin position="299"/>
        <end position="317"/>
    </location>
</feature>
<proteinExistence type="predicted"/>
<keyword evidence="3 7" id="KW-0812">Transmembrane</keyword>
<feature type="domain" description="Amino acid transporter transmembrane" evidence="8">
    <location>
        <begin position="33"/>
        <end position="83"/>
    </location>
</feature>
<comment type="subcellular location">
    <subcellularLocation>
        <location evidence="1">Membrane</location>
    </subcellularLocation>
</comment>
<reference evidence="9" key="2">
    <citation type="submission" date="2024-10" db="UniProtKB">
        <authorList>
            <consortium name="EnsemblProtists"/>
        </authorList>
    </citation>
    <scope>IDENTIFICATION</scope>
</reference>
<keyword evidence="4 7" id="KW-1133">Transmembrane helix</keyword>
<dbReference type="PANTHER" id="PTHR48017">
    <property type="entry name" value="OS05G0424000 PROTEIN-RELATED"/>
    <property type="match status" value="1"/>
</dbReference>
<dbReference type="GeneID" id="17270003"/>
<keyword evidence="10" id="KW-1185">Reference proteome</keyword>
<accession>A0A0D3JLS2</accession>
<feature type="transmembrane region" description="Helical" evidence="7">
    <location>
        <begin position="33"/>
        <end position="54"/>
    </location>
</feature>
<evidence type="ECO:0000256" key="1">
    <source>
        <dbReference type="ARBA" id="ARBA00004370"/>
    </source>
</evidence>
<dbReference type="InterPro" id="IPR013057">
    <property type="entry name" value="AA_transpt_TM"/>
</dbReference>
<feature type="region of interest" description="Disordered" evidence="6">
    <location>
        <begin position="1"/>
        <end position="20"/>
    </location>
</feature>
<dbReference type="HOGENOM" id="CLU_613153_0_0_1"/>
<feature type="transmembrane region" description="Helical" evidence="7">
    <location>
        <begin position="208"/>
        <end position="232"/>
    </location>
</feature>
<name>A0A0D3JLS2_EMIH1</name>
<evidence type="ECO:0000313" key="10">
    <source>
        <dbReference type="Proteomes" id="UP000013827"/>
    </source>
</evidence>
<evidence type="ECO:0000256" key="3">
    <source>
        <dbReference type="ARBA" id="ARBA00022692"/>
    </source>
</evidence>
<evidence type="ECO:0000256" key="2">
    <source>
        <dbReference type="ARBA" id="ARBA00022448"/>
    </source>
</evidence>
<evidence type="ECO:0000256" key="7">
    <source>
        <dbReference type="SAM" id="Phobius"/>
    </source>
</evidence>
<feature type="transmembrane region" description="Helical" evidence="7">
    <location>
        <begin position="176"/>
        <end position="196"/>
    </location>
</feature>
<dbReference type="PaxDb" id="2903-EOD24457"/>